<dbReference type="EMBL" id="JAGGLI010000036">
    <property type="protein sequence ID" value="MBP2028687.1"/>
    <property type="molecule type" value="Genomic_DNA"/>
</dbReference>
<name>A0ABS4KLM6_9FIRM</name>
<gene>
    <name evidence="1" type="ORF">J2Z35_002517</name>
</gene>
<dbReference type="RefSeq" id="WP_209661746.1">
    <property type="nucleotide sequence ID" value="NZ_JAGGLI010000036.1"/>
</dbReference>
<evidence type="ECO:0000313" key="1">
    <source>
        <dbReference type="EMBL" id="MBP2028687.1"/>
    </source>
</evidence>
<proteinExistence type="predicted"/>
<keyword evidence="2" id="KW-1185">Reference proteome</keyword>
<reference evidence="1 2" key="1">
    <citation type="submission" date="2021-03" db="EMBL/GenBank/DDBJ databases">
        <title>Genomic Encyclopedia of Type Strains, Phase IV (KMG-IV): sequencing the most valuable type-strain genomes for metagenomic binning, comparative biology and taxonomic classification.</title>
        <authorList>
            <person name="Goeker M."/>
        </authorList>
    </citation>
    <scope>NUCLEOTIDE SEQUENCE [LARGE SCALE GENOMIC DNA]</scope>
    <source>
        <strain evidence="1 2">DSM 27512</strain>
    </source>
</reference>
<organism evidence="1 2">
    <name type="scientific">Acetoanaerobium pronyense</name>
    <dbReference type="NCBI Taxonomy" id="1482736"/>
    <lineage>
        <taxon>Bacteria</taxon>
        <taxon>Bacillati</taxon>
        <taxon>Bacillota</taxon>
        <taxon>Clostridia</taxon>
        <taxon>Peptostreptococcales</taxon>
        <taxon>Filifactoraceae</taxon>
        <taxon>Acetoanaerobium</taxon>
    </lineage>
</organism>
<sequence length="532" mass="61170">MLKIIHENQTEEFPNVITASIQKRINGNYTFSCDFLGEEHQMDKVKRGNLVDVDNNLFKIEEATKTHEGNNKVSFSIFAEHICYSLLDYDMDFEGDEDERIFYGTAREIIEMILLNTGFTLRNCIEKYGVLKLSKRMNKKEALLKAANEFECEILFDRNEMDFLDLIGETTSFEIKYKSNLKGISVIEHHNGVRYEVDYPELYLLDEYSSIGTANLGDSILVKDEVLNIDIRTRVIQMQYNPFRKIEIKALLGCGIEHIKEEIDWEKNVEERIDELEKRDFQQVTQIVEVFHEEVKSADVVHVLNAWIRNLFVENLQTNFNAIDPRISTEEYRSYIEAKEMGIKFKKALLSEGNDIDLVLPDGSNVYWTAIGENPDAYQYFTITSPSNFFKKDPNLSESENEILRQEFIESFKVKIKESLVEATLLKIEFEAIPGNTGGGVYPVMTWGQGDGTELGQKGFIYKDTTGFYFQYYKNNNNLAQIKFDSDGVSVLNENGDMSKGQLRNIHVTEDLSSIDEEDILEGDIVCVIGGD</sequence>
<evidence type="ECO:0000313" key="2">
    <source>
        <dbReference type="Proteomes" id="UP001314903"/>
    </source>
</evidence>
<accession>A0ABS4KLM6</accession>
<dbReference type="Proteomes" id="UP001314903">
    <property type="component" value="Unassembled WGS sequence"/>
</dbReference>
<protein>
    <submittedName>
        <fullName evidence="1">Uncharacterized protein</fullName>
    </submittedName>
</protein>
<comment type="caution">
    <text evidence="1">The sequence shown here is derived from an EMBL/GenBank/DDBJ whole genome shotgun (WGS) entry which is preliminary data.</text>
</comment>